<dbReference type="KEGG" id="dce:O6P33_12145"/>
<keyword evidence="2" id="KW-1185">Reference proteome</keyword>
<accession>A0AAF0AK47</accession>
<dbReference type="EMBL" id="CP114976">
    <property type="protein sequence ID" value="WBE25091.1"/>
    <property type="molecule type" value="Genomic_DNA"/>
</dbReference>
<evidence type="ECO:0000313" key="2">
    <source>
        <dbReference type="Proteomes" id="UP001212189"/>
    </source>
</evidence>
<protein>
    <submittedName>
        <fullName evidence="1">Type II toxin-antitoxin system Phd/YefM family antitoxin</fullName>
    </submittedName>
</protein>
<proteinExistence type="predicted"/>
<evidence type="ECO:0000313" key="1">
    <source>
        <dbReference type="EMBL" id="WBE25091.1"/>
    </source>
</evidence>
<gene>
    <name evidence="1" type="ORF">O6P33_12145</name>
</gene>
<name>A0AAF0AK47_9GAMM</name>
<sequence length="95" mass="10496">MNMVQLTPLLADLSASVTELKKDPMGIIRSGLGETVVILNRNEPAFYAVPPAQYELMMQLIDDAHLAQLVKQRQDDPVEMVDIDDLIQQASSISS</sequence>
<organism evidence="1 2">
    <name type="scientific">Denitrificimonas caeni</name>
    <dbReference type="NCBI Taxonomy" id="521720"/>
    <lineage>
        <taxon>Bacteria</taxon>
        <taxon>Pseudomonadati</taxon>
        <taxon>Pseudomonadota</taxon>
        <taxon>Gammaproteobacteria</taxon>
        <taxon>Pseudomonadales</taxon>
        <taxon>Pseudomonadaceae</taxon>
        <taxon>Denitrificimonas</taxon>
    </lineage>
</organism>
<dbReference type="AlphaFoldDB" id="A0AAF0AK47"/>
<reference evidence="1 2" key="1">
    <citation type="submission" date="2022-12" db="EMBL/GenBank/DDBJ databases">
        <title>Coexistence and Characterization of a Novel Tigecycline Resistance gene tet(X) variant and blaNDM-1 in a Pseudomonas caeni Isolate of Chicken Origin.</title>
        <authorList>
            <person name="Lu X."/>
            <person name="Zhang L."/>
            <person name="Li R."/>
            <person name="Wang Z."/>
        </authorList>
    </citation>
    <scope>NUCLEOTIDE SEQUENCE [LARGE SCALE GENOMIC DNA]</scope>
    <source>
        <strain evidence="1 2">CE14</strain>
    </source>
</reference>
<dbReference type="Proteomes" id="UP001212189">
    <property type="component" value="Chromosome"/>
</dbReference>
<dbReference type="RefSeq" id="WP_269818036.1">
    <property type="nucleotide sequence ID" value="NZ_CP114976.1"/>
</dbReference>